<dbReference type="AlphaFoldDB" id="C7NUP8"/>
<dbReference type="Proteomes" id="UP000002071">
    <property type="component" value="Chromosome"/>
</dbReference>
<dbReference type="EMBL" id="CP001687">
    <property type="protein sequence ID" value="ACV12405.1"/>
    <property type="molecule type" value="Genomic_DNA"/>
</dbReference>
<proteinExistence type="predicted"/>
<gene>
    <name evidence="2" type="ordered locus">Huta_2238</name>
</gene>
<dbReference type="PROSITE" id="PS51677">
    <property type="entry name" value="NODB"/>
    <property type="match status" value="1"/>
</dbReference>
<dbReference type="InterPro" id="IPR011330">
    <property type="entry name" value="Glyco_hydro/deAcase_b/a-brl"/>
</dbReference>
<reference evidence="2 3" key="1">
    <citation type="journal article" date="2009" name="Stand. Genomic Sci.">
        <title>Complete genome sequence of Halorhabdus utahensis type strain (AX-2).</title>
        <authorList>
            <person name="Anderson I."/>
            <person name="Tindall B.J."/>
            <person name="Pomrenke H."/>
            <person name="Goker M."/>
            <person name="Lapidus A."/>
            <person name="Nolan M."/>
            <person name="Copeland A."/>
            <person name="Glavina Del Rio T."/>
            <person name="Chen F."/>
            <person name="Tice H."/>
            <person name="Cheng J.F."/>
            <person name="Lucas S."/>
            <person name="Chertkov O."/>
            <person name="Bruce D."/>
            <person name="Brettin T."/>
            <person name="Detter J.C."/>
            <person name="Han C."/>
            <person name="Goodwin L."/>
            <person name="Land M."/>
            <person name="Hauser L."/>
            <person name="Chang Y.J."/>
            <person name="Jeffries C.D."/>
            <person name="Pitluck S."/>
            <person name="Pati A."/>
            <person name="Mavromatis K."/>
            <person name="Ivanova N."/>
            <person name="Ovchinnikova G."/>
            <person name="Chen A."/>
            <person name="Palaniappan K."/>
            <person name="Chain P."/>
            <person name="Rohde M."/>
            <person name="Bristow J."/>
            <person name="Eisen J.A."/>
            <person name="Markowitz V."/>
            <person name="Hugenholtz P."/>
            <person name="Kyrpides N.C."/>
            <person name="Klenk H.P."/>
        </authorList>
    </citation>
    <scope>NUCLEOTIDE SEQUENCE [LARGE SCALE GENOMIC DNA]</scope>
    <source>
        <strain evidence="3">DSM 12940 / JCM 11049 / AX-2</strain>
    </source>
</reference>
<evidence type="ECO:0000313" key="2">
    <source>
        <dbReference type="EMBL" id="ACV12405.1"/>
    </source>
</evidence>
<dbReference type="PANTHER" id="PTHR47561:SF1">
    <property type="entry name" value="POLYSACCHARIDE DEACETYLASE FAMILY PROTEIN (AFU_ORTHOLOGUE AFUA_6G05030)"/>
    <property type="match status" value="1"/>
</dbReference>
<dbReference type="RefSeq" id="WP_015789975.1">
    <property type="nucleotide sequence ID" value="NC_013158.1"/>
</dbReference>
<feature type="domain" description="NodB homology" evidence="1">
    <location>
        <begin position="24"/>
        <end position="148"/>
    </location>
</feature>
<sequence>MTDRQAVLSIDVELFDQIPAYRNADGVVDRDDIGLDGLTFLRETLDAHGAGATSFVVGELAERHPDAIRSLAEDGHEIGSHTHTHRLLSDLDPATQREEIERSRAVLAEATGQDVSGFRAPSFDLADDHFETLSRAGYGYDSSIVSSRAIPGWYGGEYDVHQPVSATEIDAVAPADMRELPVSVMPGLRLPLTGTWLRFFGPRYTIAGMRWLARRGITPILYIHPWECVDLPAVEGVPSRVYYHTGAWMRRAIERILSSEFTFVQAGDVVGTTDGDGSNDHGTVTDGGE</sequence>
<evidence type="ECO:0000313" key="3">
    <source>
        <dbReference type="Proteomes" id="UP000002071"/>
    </source>
</evidence>
<accession>C7NUP8</accession>
<dbReference type="GO" id="GO:0016810">
    <property type="term" value="F:hydrolase activity, acting on carbon-nitrogen (but not peptide) bonds"/>
    <property type="evidence" value="ECO:0007669"/>
    <property type="project" value="InterPro"/>
</dbReference>
<dbReference type="CDD" id="cd10941">
    <property type="entry name" value="CE4_PuuE_HpPgdA_like_2"/>
    <property type="match status" value="1"/>
</dbReference>
<dbReference type="Pfam" id="PF01522">
    <property type="entry name" value="Polysacc_deac_1"/>
    <property type="match status" value="1"/>
</dbReference>
<organism evidence="2 3">
    <name type="scientific">Halorhabdus utahensis (strain DSM 12940 / JCM 11049 / AX-2)</name>
    <dbReference type="NCBI Taxonomy" id="519442"/>
    <lineage>
        <taxon>Archaea</taxon>
        <taxon>Methanobacteriati</taxon>
        <taxon>Methanobacteriota</taxon>
        <taxon>Stenosarchaea group</taxon>
        <taxon>Halobacteria</taxon>
        <taxon>Halobacteriales</taxon>
        <taxon>Haloarculaceae</taxon>
        <taxon>Halorhabdus</taxon>
    </lineage>
</organism>
<dbReference type="HOGENOM" id="CLU_961754_0_0_2"/>
<dbReference type="InterPro" id="IPR022560">
    <property type="entry name" value="DUF3473"/>
</dbReference>
<dbReference type="GO" id="GO:0005975">
    <property type="term" value="P:carbohydrate metabolic process"/>
    <property type="evidence" value="ECO:0007669"/>
    <property type="project" value="InterPro"/>
</dbReference>
<dbReference type="SUPFAM" id="SSF88713">
    <property type="entry name" value="Glycoside hydrolase/deacetylase"/>
    <property type="match status" value="1"/>
</dbReference>
<dbReference type="InterPro" id="IPR002509">
    <property type="entry name" value="NODB_dom"/>
</dbReference>
<dbReference type="KEGG" id="hut:Huta_2238"/>
<evidence type="ECO:0000259" key="1">
    <source>
        <dbReference type="PROSITE" id="PS51677"/>
    </source>
</evidence>
<dbReference type="Pfam" id="PF11959">
    <property type="entry name" value="DUF3473"/>
    <property type="match status" value="1"/>
</dbReference>
<dbReference type="STRING" id="519442.Huta_2238"/>
<keyword evidence="3" id="KW-1185">Reference proteome</keyword>
<dbReference type="Gene3D" id="3.20.20.370">
    <property type="entry name" value="Glycoside hydrolase/deacetylase"/>
    <property type="match status" value="1"/>
</dbReference>
<dbReference type="PANTHER" id="PTHR47561">
    <property type="entry name" value="POLYSACCHARIDE DEACETYLASE FAMILY PROTEIN (AFU_ORTHOLOGUE AFUA_6G05030)"/>
    <property type="match status" value="1"/>
</dbReference>
<dbReference type="eggNOG" id="arCOG02876">
    <property type="taxonomic scope" value="Archaea"/>
</dbReference>
<dbReference type="OrthoDB" id="10436at2157"/>
<dbReference type="GeneID" id="8384532"/>
<protein>
    <submittedName>
        <fullName evidence="2">Polysaccharide deacetylase</fullName>
    </submittedName>
</protein>
<name>C7NUP8_HALUD</name>
<dbReference type="InterPro" id="IPR045235">
    <property type="entry name" value="PuuE_HpPgdA-like"/>
</dbReference>